<dbReference type="SUPFAM" id="SSF52777">
    <property type="entry name" value="CoA-dependent acyltransferases"/>
    <property type="match status" value="2"/>
</dbReference>
<dbReference type="PANTHER" id="PTHR28037:SF1">
    <property type="entry name" value="ALCOHOL O-ACETYLTRANSFERASE 1-RELATED"/>
    <property type="match status" value="1"/>
</dbReference>
<dbReference type="OrthoDB" id="416786at2759"/>
<organism evidence="1">
    <name type="scientific">Oikopleura dioica</name>
    <name type="common">Tunicate</name>
    <dbReference type="NCBI Taxonomy" id="34765"/>
    <lineage>
        <taxon>Eukaryota</taxon>
        <taxon>Metazoa</taxon>
        <taxon>Chordata</taxon>
        <taxon>Tunicata</taxon>
        <taxon>Appendicularia</taxon>
        <taxon>Copelata</taxon>
        <taxon>Oikopleuridae</taxon>
        <taxon>Oikopleura</taxon>
    </lineage>
</organism>
<dbReference type="InterPro" id="IPR052058">
    <property type="entry name" value="Alcohol_O-acetyltransferase"/>
</dbReference>
<accession>E4X4I9</accession>
<sequence>MNCGCCFGSCIRAICCCGKSSCRDQTGIELPMNFDALTVCHAAILELNTPLDRNTMTGAWFKTLQKHPFLRAKWNCGFIAKVKENTEPTYLQIQESRELVEQFKAHSNKDAKYAELAICEQGLTIQILVTIPHSLADGTSMMIILNDLLKFYESPHLSAVLEEEYPLPDLKLSPKLTEEAIKNYKTRIVDEQKLFKNVVPHHEFTKREPGQTNVTIGAGTPDGARKLLHFCRKNKITIGTYLMAAFNFVNSRVSKKIGNELRLDLDYNLRDRFPEKLGNTVVACYIGVGSISPKGDFEETIVDVAKRVKLEISQQLENQEPFMIKELINVADRKDFHAPENNHIASSANFSNVGKYKFDTQLNFGKIKELYCSGKNWNKPYEYGLLFQSTDRLCVTLTHPDMEVYNQTAQAYLQGLIDVAESPELYGDMTLRKFANL</sequence>
<dbReference type="Gene3D" id="3.30.559.30">
    <property type="entry name" value="Nonribosomal peptide synthetase, condensation domain"/>
    <property type="match status" value="1"/>
</dbReference>
<gene>
    <name evidence="1" type="ORF">GSOID_T00001316001</name>
</gene>
<dbReference type="AlphaFoldDB" id="E4X4I9"/>
<dbReference type="Proteomes" id="UP000001307">
    <property type="component" value="Unassembled WGS sequence"/>
</dbReference>
<proteinExistence type="predicted"/>
<dbReference type="Gene3D" id="3.30.559.10">
    <property type="entry name" value="Chloramphenicol acetyltransferase-like domain"/>
    <property type="match status" value="1"/>
</dbReference>
<name>E4X4I9_OIKDI</name>
<dbReference type="PANTHER" id="PTHR28037">
    <property type="entry name" value="ALCOHOL O-ACETYLTRANSFERASE 1-RELATED"/>
    <property type="match status" value="1"/>
</dbReference>
<protein>
    <recommendedName>
        <fullName evidence="3">Condensation domain-containing protein</fullName>
    </recommendedName>
</protein>
<dbReference type="InterPro" id="IPR023213">
    <property type="entry name" value="CAT-like_dom_sf"/>
</dbReference>
<reference evidence="1" key="1">
    <citation type="journal article" date="2010" name="Science">
        <title>Plasticity of animal genome architecture unmasked by rapid evolution of a pelagic tunicate.</title>
        <authorList>
            <person name="Denoeud F."/>
            <person name="Henriet S."/>
            <person name="Mungpakdee S."/>
            <person name="Aury J.M."/>
            <person name="Da Silva C."/>
            <person name="Brinkmann H."/>
            <person name="Mikhaleva J."/>
            <person name="Olsen L.C."/>
            <person name="Jubin C."/>
            <person name="Canestro C."/>
            <person name="Bouquet J.M."/>
            <person name="Danks G."/>
            <person name="Poulain J."/>
            <person name="Campsteijn C."/>
            <person name="Adamski M."/>
            <person name="Cross I."/>
            <person name="Yadetie F."/>
            <person name="Muffato M."/>
            <person name="Louis A."/>
            <person name="Butcher S."/>
            <person name="Tsagkogeorga G."/>
            <person name="Konrad A."/>
            <person name="Singh S."/>
            <person name="Jensen M.F."/>
            <person name="Cong E.H."/>
            <person name="Eikeseth-Otteraa H."/>
            <person name="Noel B."/>
            <person name="Anthouard V."/>
            <person name="Porcel B.M."/>
            <person name="Kachouri-Lafond R."/>
            <person name="Nishino A."/>
            <person name="Ugolini M."/>
            <person name="Chourrout P."/>
            <person name="Nishida H."/>
            <person name="Aasland R."/>
            <person name="Huzurbazar S."/>
            <person name="Westhof E."/>
            <person name="Delsuc F."/>
            <person name="Lehrach H."/>
            <person name="Reinhardt R."/>
            <person name="Weissenbach J."/>
            <person name="Roy S.W."/>
            <person name="Artiguenave F."/>
            <person name="Postlethwait J.H."/>
            <person name="Manak J.R."/>
            <person name="Thompson E.M."/>
            <person name="Jaillon O."/>
            <person name="Du Pasquier L."/>
            <person name="Boudinot P."/>
            <person name="Liberles D.A."/>
            <person name="Volff J.N."/>
            <person name="Philippe H."/>
            <person name="Lenhard B."/>
            <person name="Roest Crollius H."/>
            <person name="Wincker P."/>
            <person name="Chourrout D."/>
        </authorList>
    </citation>
    <scope>NUCLEOTIDE SEQUENCE [LARGE SCALE GENOMIC DNA]</scope>
</reference>
<dbReference type="InParanoid" id="E4X4I9"/>
<evidence type="ECO:0000313" key="1">
    <source>
        <dbReference type="EMBL" id="CBY23979.1"/>
    </source>
</evidence>
<evidence type="ECO:0008006" key="3">
    <source>
        <dbReference type="Google" id="ProtNLM"/>
    </source>
</evidence>
<keyword evidence="2" id="KW-1185">Reference proteome</keyword>
<evidence type="ECO:0000313" key="2">
    <source>
        <dbReference type="Proteomes" id="UP000001307"/>
    </source>
</evidence>
<dbReference type="EMBL" id="FN653024">
    <property type="protein sequence ID" value="CBY23979.1"/>
    <property type="molecule type" value="Genomic_DNA"/>
</dbReference>